<evidence type="ECO:0000256" key="6">
    <source>
        <dbReference type="ARBA" id="ARBA00023277"/>
    </source>
</evidence>
<dbReference type="PANTHER" id="PTHR22298">
    <property type="entry name" value="ENDO-1,4-BETA-GLUCANASE"/>
    <property type="match status" value="1"/>
</dbReference>
<proteinExistence type="inferred from homology"/>
<protein>
    <recommendedName>
        <fullName evidence="3">cellulase</fullName>
        <ecNumber evidence="3">3.2.1.4</ecNumber>
    </recommendedName>
</protein>
<dbReference type="SUPFAM" id="SSF48208">
    <property type="entry name" value="Six-hairpin glycosidases"/>
    <property type="match status" value="1"/>
</dbReference>
<dbReference type="InterPro" id="IPR012341">
    <property type="entry name" value="6hp_glycosidase-like_sf"/>
</dbReference>
<evidence type="ECO:0000256" key="5">
    <source>
        <dbReference type="ARBA" id="ARBA00023001"/>
    </source>
</evidence>
<keyword evidence="4" id="KW-0378">Hydrolase</keyword>
<dbReference type="Gene3D" id="1.50.10.10">
    <property type="match status" value="1"/>
</dbReference>
<dbReference type="InterPro" id="IPR001701">
    <property type="entry name" value="Glyco_hydro_9"/>
</dbReference>
<evidence type="ECO:0000256" key="2">
    <source>
        <dbReference type="ARBA" id="ARBA00007072"/>
    </source>
</evidence>
<evidence type="ECO:0000256" key="1">
    <source>
        <dbReference type="ARBA" id="ARBA00000966"/>
    </source>
</evidence>
<dbReference type="EC" id="3.2.1.4" evidence="3"/>
<reference evidence="10 11" key="1">
    <citation type="submission" date="2024-05" db="EMBL/GenBank/DDBJ databases">
        <authorList>
            <person name="Wallberg A."/>
        </authorList>
    </citation>
    <scope>NUCLEOTIDE SEQUENCE [LARGE SCALE GENOMIC DNA]</scope>
</reference>
<dbReference type="Proteomes" id="UP001497623">
    <property type="component" value="Unassembled WGS sequence"/>
</dbReference>
<keyword evidence="8" id="KW-0624">Polysaccharide degradation</keyword>
<feature type="non-terminal residue" evidence="10">
    <location>
        <position position="1"/>
    </location>
</feature>
<comment type="similarity">
    <text evidence="2">Belongs to the glycosyl hydrolase 9 (cellulase E) family.</text>
</comment>
<dbReference type="Pfam" id="PF00759">
    <property type="entry name" value="Glyco_hydro_9"/>
    <property type="match status" value="1"/>
</dbReference>
<keyword evidence="7" id="KW-0326">Glycosidase</keyword>
<keyword evidence="5" id="KW-0136">Cellulose degradation</keyword>
<keyword evidence="11" id="KW-1185">Reference proteome</keyword>
<dbReference type="GO" id="GO:0030245">
    <property type="term" value="P:cellulose catabolic process"/>
    <property type="evidence" value="ECO:0007669"/>
    <property type="project" value="UniProtKB-KW"/>
</dbReference>
<feature type="non-terminal residue" evidence="10">
    <location>
        <position position="186"/>
    </location>
</feature>
<keyword evidence="6" id="KW-0119">Carbohydrate metabolism</keyword>
<evidence type="ECO:0000259" key="9">
    <source>
        <dbReference type="Pfam" id="PF00759"/>
    </source>
</evidence>
<evidence type="ECO:0000256" key="4">
    <source>
        <dbReference type="ARBA" id="ARBA00022801"/>
    </source>
</evidence>
<sequence length="186" mass="20850">ANARELYDFADQVRQNYDVSIPQAADFYKSWSGYGDELAWSAIWLYYATGENKYLDAAKKHWNDYGMGNGDAFGYGWDEKTSGVYVLMAQLGGDSQYRNTLQSFMDRVINETTYTPGGLLFLSEWGSLRHANNIALLAVRAADLGLNPETYRAFAKSQIDFTLGSTGRSFVVGYGVNPPQKPHHRS</sequence>
<evidence type="ECO:0000256" key="7">
    <source>
        <dbReference type="ARBA" id="ARBA00023295"/>
    </source>
</evidence>
<accession>A0AAV2PJ15</accession>
<feature type="domain" description="Glycoside hydrolase family 9" evidence="9">
    <location>
        <begin position="2"/>
        <end position="185"/>
    </location>
</feature>
<evidence type="ECO:0000313" key="11">
    <source>
        <dbReference type="Proteomes" id="UP001497623"/>
    </source>
</evidence>
<organism evidence="10 11">
    <name type="scientific">Meganyctiphanes norvegica</name>
    <name type="common">Northern krill</name>
    <name type="synonym">Thysanopoda norvegica</name>
    <dbReference type="NCBI Taxonomy" id="48144"/>
    <lineage>
        <taxon>Eukaryota</taxon>
        <taxon>Metazoa</taxon>
        <taxon>Ecdysozoa</taxon>
        <taxon>Arthropoda</taxon>
        <taxon>Crustacea</taxon>
        <taxon>Multicrustacea</taxon>
        <taxon>Malacostraca</taxon>
        <taxon>Eumalacostraca</taxon>
        <taxon>Eucarida</taxon>
        <taxon>Euphausiacea</taxon>
        <taxon>Euphausiidae</taxon>
        <taxon>Meganyctiphanes</taxon>
    </lineage>
</organism>
<evidence type="ECO:0000256" key="3">
    <source>
        <dbReference type="ARBA" id="ARBA00012601"/>
    </source>
</evidence>
<dbReference type="AlphaFoldDB" id="A0AAV2PJ15"/>
<comment type="caution">
    <text evidence="10">The sequence shown here is derived from an EMBL/GenBank/DDBJ whole genome shotgun (WGS) entry which is preliminary data.</text>
</comment>
<gene>
    <name evidence="10" type="ORF">MNOR_LOCUS1164</name>
</gene>
<dbReference type="EMBL" id="CAXKWB010000294">
    <property type="protein sequence ID" value="CAL4060236.1"/>
    <property type="molecule type" value="Genomic_DNA"/>
</dbReference>
<comment type="catalytic activity">
    <reaction evidence="1">
        <text>Endohydrolysis of (1-&gt;4)-beta-D-glucosidic linkages in cellulose, lichenin and cereal beta-D-glucans.</text>
        <dbReference type="EC" id="3.2.1.4"/>
    </reaction>
</comment>
<evidence type="ECO:0000313" key="10">
    <source>
        <dbReference type="EMBL" id="CAL4060236.1"/>
    </source>
</evidence>
<evidence type="ECO:0000256" key="8">
    <source>
        <dbReference type="ARBA" id="ARBA00023326"/>
    </source>
</evidence>
<dbReference type="InterPro" id="IPR008928">
    <property type="entry name" value="6-hairpin_glycosidase_sf"/>
</dbReference>
<name>A0AAV2PJ15_MEGNR</name>
<dbReference type="GO" id="GO:0008810">
    <property type="term" value="F:cellulase activity"/>
    <property type="evidence" value="ECO:0007669"/>
    <property type="project" value="UniProtKB-EC"/>
</dbReference>